<feature type="transmembrane region" description="Helical" evidence="8">
    <location>
        <begin position="74"/>
        <end position="94"/>
    </location>
</feature>
<keyword evidence="4 8" id="KW-0812">Transmembrane</keyword>
<dbReference type="EC" id="2.3.1.269" evidence="8"/>
<comment type="function">
    <text evidence="8">Catalyzes the phospholipid dependent N-acylation of the N-terminal cysteine of apolipoprotein, the last step in lipoprotein maturation.</text>
</comment>
<comment type="caution">
    <text evidence="11">The sequence shown here is derived from an EMBL/GenBank/DDBJ whole genome shotgun (WGS) entry which is preliminary data.</text>
</comment>
<evidence type="ECO:0000256" key="7">
    <source>
        <dbReference type="ARBA" id="ARBA00023315"/>
    </source>
</evidence>
<protein>
    <recommendedName>
        <fullName evidence="8">Apolipoprotein N-acyltransferase</fullName>
        <shortName evidence="8">ALP N-acyltransferase</shortName>
        <ecNumber evidence="8">2.3.1.269</ecNumber>
    </recommendedName>
</protein>
<dbReference type="Pfam" id="PF00795">
    <property type="entry name" value="CN_hydrolase"/>
    <property type="match status" value="1"/>
</dbReference>
<dbReference type="PANTHER" id="PTHR38686:SF1">
    <property type="entry name" value="APOLIPOPROTEIN N-ACYLTRANSFERASE"/>
    <property type="match status" value="1"/>
</dbReference>
<organism evidence="11 12">
    <name type="scientific">Demequina sediminis</name>
    <dbReference type="NCBI Taxonomy" id="1930058"/>
    <lineage>
        <taxon>Bacteria</taxon>
        <taxon>Bacillati</taxon>
        <taxon>Actinomycetota</taxon>
        <taxon>Actinomycetes</taxon>
        <taxon>Micrococcales</taxon>
        <taxon>Demequinaceae</taxon>
        <taxon>Demequina</taxon>
    </lineage>
</organism>
<name>A0ABP9WFD8_9MICO</name>
<evidence type="ECO:0000256" key="1">
    <source>
        <dbReference type="ARBA" id="ARBA00004651"/>
    </source>
</evidence>
<evidence type="ECO:0000256" key="6">
    <source>
        <dbReference type="ARBA" id="ARBA00023136"/>
    </source>
</evidence>
<feature type="transmembrane region" description="Helical" evidence="8">
    <location>
        <begin position="177"/>
        <end position="204"/>
    </location>
</feature>
<feature type="region of interest" description="Disordered" evidence="9">
    <location>
        <begin position="1"/>
        <end position="23"/>
    </location>
</feature>
<feature type="transmembrane region" description="Helical" evidence="8">
    <location>
        <begin position="51"/>
        <end position="67"/>
    </location>
</feature>
<dbReference type="EMBL" id="BAABRR010000004">
    <property type="protein sequence ID" value="GAA5518528.1"/>
    <property type="molecule type" value="Genomic_DNA"/>
</dbReference>
<comment type="catalytic activity">
    <reaction evidence="8">
        <text>N-terminal S-1,2-diacyl-sn-glyceryl-L-cysteinyl-[lipoprotein] + a glycerophospholipid = N-acyl-S-1,2-diacyl-sn-glyceryl-L-cysteinyl-[lipoprotein] + a 2-acyl-sn-glycero-3-phospholipid + H(+)</text>
        <dbReference type="Rhea" id="RHEA:48228"/>
        <dbReference type="Rhea" id="RHEA-COMP:14681"/>
        <dbReference type="Rhea" id="RHEA-COMP:14684"/>
        <dbReference type="ChEBI" id="CHEBI:15378"/>
        <dbReference type="ChEBI" id="CHEBI:136912"/>
        <dbReference type="ChEBI" id="CHEBI:140656"/>
        <dbReference type="ChEBI" id="CHEBI:140657"/>
        <dbReference type="ChEBI" id="CHEBI:140660"/>
        <dbReference type="EC" id="2.3.1.269"/>
    </reaction>
</comment>
<comment type="pathway">
    <text evidence="8">Protein modification; lipoprotein biosynthesis (N-acyl transfer).</text>
</comment>
<keyword evidence="6 8" id="KW-0472">Membrane</keyword>
<dbReference type="InterPro" id="IPR036526">
    <property type="entry name" value="C-N_Hydrolase_sf"/>
</dbReference>
<dbReference type="InterPro" id="IPR003010">
    <property type="entry name" value="C-N_Hydrolase"/>
</dbReference>
<feature type="domain" description="CN hydrolase" evidence="10">
    <location>
        <begin position="240"/>
        <end position="495"/>
    </location>
</feature>
<accession>A0ABP9WFD8</accession>
<dbReference type="HAMAP" id="MF_01148">
    <property type="entry name" value="Lnt"/>
    <property type="match status" value="1"/>
</dbReference>
<comment type="similarity">
    <text evidence="8">Belongs to the CN hydrolase family. Apolipoprotein N-acyltransferase subfamily.</text>
</comment>
<evidence type="ECO:0000256" key="4">
    <source>
        <dbReference type="ARBA" id="ARBA00022692"/>
    </source>
</evidence>
<dbReference type="SUPFAM" id="SSF56317">
    <property type="entry name" value="Carbon-nitrogen hydrolase"/>
    <property type="match status" value="1"/>
</dbReference>
<comment type="subcellular location">
    <subcellularLocation>
        <location evidence="1 8">Cell membrane</location>
        <topology evidence="1 8">Multi-pass membrane protein</topology>
    </subcellularLocation>
</comment>
<evidence type="ECO:0000256" key="8">
    <source>
        <dbReference type="HAMAP-Rule" id="MF_01148"/>
    </source>
</evidence>
<reference evidence="11 12" key="1">
    <citation type="submission" date="2024-02" db="EMBL/GenBank/DDBJ databases">
        <title>Lysinimicrobium sediminis NBRC 112286.</title>
        <authorList>
            <person name="Ichikawa N."/>
            <person name="Katano-Makiyama Y."/>
            <person name="Hidaka K."/>
        </authorList>
    </citation>
    <scope>NUCLEOTIDE SEQUENCE [LARGE SCALE GENOMIC DNA]</scope>
    <source>
        <strain evidence="11 12">NBRC 112286</strain>
    </source>
</reference>
<keyword evidence="7 8" id="KW-0012">Acyltransferase</keyword>
<feature type="transmembrane region" description="Helical" evidence="8">
    <location>
        <begin position="211"/>
        <end position="231"/>
    </location>
</feature>
<dbReference type="Gene3D" id="3.60.110.10">
    <property type="entry name" value="Carbon-nitrogen hydrolase"/>
    <property type="match status" value="1"/>
</dbReference>
<gene>
    <name evidence="11" type="primary">lnt_3</name>
    <name evidence="8" type="synonym">lnt</name>
    <name evidence="11" type="ORF">Lsed01_00957</name>
</gene>
<feature type="transmembrane region" description="Helical" evidence="8">
    <location>
        <begin position="130"/>
        <end position="148"/>
    </location>
</feature>
<feature type="compositionally biased region" description="Low complexity" evidence="9">
    <location>
        <begin position="12"/>
        <end position="23"/>
    </location>
</feature>
<evidence type="ECO:0000256" key="3">
    <source>
        <dbReference type="ARBA" id="ARBA00022679"/>
    </source>
</evidence>
<dbReference type="PANTHER" id="PTHR38686">
    <property type="entry name" value="APOLIPOPROTEIN N-ACYLTRANSFERASE"/>
    <property type="match status" value="1"/>
</dbReference>
<evidence type="ECO:0000313" key="12">
    <source>
        <dbReference type="Proteomes" id="UP001426770"/>
    </source>
</evidence>
<dbReference type="InterPro" id="IPR045378">
    <property type="entry name" value="LNT_N"/>
</dbReference>
<evidence type="ECO:0000256" key="5">
    <source>
        <dbReference type="ARBA" id="ARBA00022989"/>
    </source>
</evidence>
<evidence type="ECO:0000256" key="2">
    <source>
        <dbReference type="ARBA" id="ARBA00022475"/>
    </source>
</evidence>
<keyword evidence="2 8" id="KW-1003">Cell membrane</keyword>
<dbReference type="CDD" id="cd07571">
    <property type="entry name" value="ALP_N-acyl_transferase"/>
    <property type="match status" value="1"/>
</dbReference>
<dbReference type="InterPro" id="IPR004563">
    <property type="entry name" value="Apolipo_AcylTrfase"/>
</dbReference>
<dbReference type="NCBIfam" id="TIGR00546">
    <property type="entry name" value="lnt"/>
    <property type="match status" value="1"/>
</dbReference>
<dbReference type="PROSITE" id="PS50263">
    <property type="entry name" value="CN_HYDROLASE"/>
    <property type="match status" value="1"/>
</dbReference>
<evidence type="ECO:0000256" key="9">
    <source>
        <dbReference type="SAM" id="MobiDB-lite"/>
    </source>
</evidence>
<evidence type="ECO:0000259" key="10">
    <source>
        <dbReference type="PROSITE" id="PS50263"/>
    </source>
</evidence>
<evidence type="ECO:0000313" key="11">
    <source>
        <dbReference type="EMBL" id="GAA5518528.1"/>
    </source>
</evidence>
<keyword evidence="12" id="KW-1185">Reference proteome</keyword>
<feature type="region of interest" description="Disordered" evidence="9">
    <location>
        <begin position="536"/>
        <end position="577"/>
    </location>
</feature>
<proteinExistence type="inferred from homology"/>
<dbReference type="Proteomes" id="UP001426770">
    <property type="component" value="Unassembled WGS sequence"/>
</dbReference>
<keyword evidence="3 8" id="KW-0808">Transferase</keyword>
<keyword evidence="5 8" id="KW-1133">Transmembrane helix</keyword>
<sequence>MVLLSHRPPRPAGGTTAPRAGRAATRSARLVSVLQAAAGGLLTETAFPDRSWWPMAFVGVALLVLALDRDSPRWAGLVGFVWALGLFVPHLYWANEAAGVLPWLALSVLQAALVAVGTTAWALTRRVPRLNRYGPLPAAAFALVWAAAEQLRSSWPFGGFPWARLAFSQTEGPLLTLAWLAGAPLVSAAVAFGGFTLAATLTLVRAHRLRSAALTAAATIALPLAGAAIPLDTDPQSGTLRLAAVQGNVPDDDTQGPSRSRVILDNHVAGTLALLDQVAPGDLDVVLWPENATDIDPRADDDAWRAVDEAAQALDAPILVGTDRYIDAGRYNDMLLWEPGDGPTFSYSKQRPAPFGEYIPLRPFVRLFSAEVDRVSIDMIPGQEPAIVPILVPRLDRDVPVATVICFEVVYDALIRDAVVQGAELIVVPTNNASFGFTAESTQQLAMSRLRAVEHGRATVQISTVGVSAIIAPDGSVLQQTQLFTSDQMLAALPLRTSLTPADQLGEWPTIAIVALSLVALLSRLVTTLGSSRRDRAAIASGATGPAEPSSELDRRSTQPGAGTRQPELDDADATAN</sequence>
<dbReference type="Pfam" id="PF20154">
    <property type="entry name" value="LNT_N"/>
    <property type="match status" value="1"/>
</dbReference>
<feature type="transmembrane region" description="Helical" evidence="8">
    <location>
        <begin position="100"/>
        <end position="123"/>
    </location>
</feature>